<dbReference type="PANTHER" id="PTHR42781">
    <property type="entry name" value="SPERMIDINE/PUTRESCINE IMPORT ATP-BINDING PROTEIN POTA"/>
    <property type="match status" value="1"/>
</dbReference>
<dbReference type="Gene3D" id="3.40.50.300">
    <property type="entry name" value="P-loop containing nucleotide triphosphate hydrolases"/>
    <property type="match status" value="1"/>
</dbReference>
<dbReference type="GO" id="GO:0043190">
    <property type="term" value="C:ATP-binding cassette (ABC) transporter complex"/>
    <property type="evidence" value="ECO:0007669"/>
    <property type="project" value="InterPro"/>
</dbReference>
<dbReference type="FunFam" id="3.40.50.300:FF:000425">
    <property type="entry name" value="Probable ABC transporter, ATP-binding subunit"/>
    <property type="match status" value="1"/>
</dbReference>
<dbReference type="RefSeq" id="WP_132700577.1">
    <property type="nucleotide sequence ID" value="NZ_SLZR01000003.1"/>
</dbReference>
<evidence type="ECO:0000256" key="5">
    <source>
        <dbReference type="ARBA" id="ARBA00022840"/>
    </source>
</evidence>
<proteinExistence type="predicted"/>
<dbReference type="CDD" id="cd03259">
    <property type="entry name" value="ABC_Carb_Solutes_like"/>
    <property type="match status" value="1"/>
</dbReference>
<name>A0A4R3I9V9_9GAMM</name>
<dbReference type="AlphaFoldDB" id="A0A4R3I9V9"/>
<reference evidence="10 11" key="1">
    <citation type="submission" date="2019-03" db="EMBL/GenBank/DDBJ databases">
        <title>Genomic Encyclopedia of Archaeal and Bacterial Type Strains, Phase II (KMG-II): from individual species to whole genera.</title>
        <authorList>
            <person name="Goeker M."/>
        </authorList>
    </citation>
    <scope>NUCLEOTIDE SEQUENCE [LARGE SCALE GENOMIC DNA]</scope>
    <source>
        <strain evidence="10 11">DSM 15388</strain>
    </source>
</reference>
<evidence type="ECO:0000256" key="1">
    <source>
        <dbReference type="ARBA" id="ARBA00022448"/>
    </source>
</evidence>
<evidence type="ECO:0000259" key="9">
    <source>
        <dbReference type="PROSITE" id="PS50893"/>
    </source>
</evidence>
<dbReference type="Pfam" id="PF08402">
    <property type="entry name" value="TOBE_2"/>
    <property type="match status" value="1"/>
</dbReference>
<evidence type="ECO:0000313" key="11">
    <source>
        <dbReference type="Proteomes" id="UP000295793"/>
    </source>
</evidence>
<evidence type="ECO:0000256" key="7">
    <source>
        <dbReference type="ARBA" id="ARBA00023065"/>
    </source>
</evidence>
<keyword evidence="1" id="KW-0813">Transport</keyword>
<dbReference type="PANTHER" id="PTHR42781:SF4">
    <property type="entry name" value="SPERMIDINE_PUTRESCINE IMPORT ATP-BINDING PROTEIN POTA"/>
    <property type="match status" value="1"/>
</dbReference>
<dbReference type="InterPro" id="IPR003439">
    <property type="entry name" value="ABC_transporter-like_ATP-bd"/>
</dbReference>
<dbReference type="PROSITE" id="PS00211">
    <property type="entry name" value="ABC_TRANSPORTER_1"/>
    <property type="match status" value="1"/>
</dbReference>
<dbReference type="InterPro" id="IPR017871">
    <property type="entry name" value="ABC_transporter-like_CS"/>
</dbReference>
<dbReference type="EMBL" id="SLZR01000003">
    <property type="protein sequence ID" value="TCS42668.1"/>
    <property type="molecule type" value="Genomic_DNA"/>
</dbReference>
<evidence type="ECO:0000256" key="8">
    <source>
        <dbReference type="ARBA" id="ARBA00023136"/>
    </source>
</evidence>
<dbReference type="InterPro" id="IPR050093">
    <property type="entry name" value="ABC_SmlMolc_Importer"/>
</dbReference>
<dbReference type="Proteomes" id="UP000295793">
    <property type="component" value="Unassembled WGS sequence"/>
</dbReference>
<sequence length="353" mass="38968">MPIKELNNKSLTINDVSIRYGDNEVVTRLNMQLKAGEIGCLLGASGCGKSTLLRAISGFGDLAEGRILLGERLLSERGYTMPAEQRKVGLVFQDVALFPHLSVEQNIAFGIGALRRAEQQSRVAELLAAVGLSGYEKRYPNSLSGGQQQRIALARALAPRPDLLLLDEPFSGLDTMLRDSLLTEVRNILLEQQITALFVTHDQMEAFTLADKVALMHNGAIEQLATPYDMYHKPKTRYVADFIGKGYFIPAEVLASHQINTELGVLNTGFTLSQPEGASMSLLLRPDDIVHDDQSNYQAVITGKQFRGSYFQYDVELSNGRSLVCLASSHHNHAIGQRIGIKMELEHIVLFEN</sequence>
<evidence type="ECO:0000313" key="10">
    <source>
        <dbReference type="EMBL" id="TCS42668.1"/>
    </source>
</evidence>
<dbReference type="SMART" id="SM00382">
    <property type="entry name" value="AAA"/>
    <property type="match status" value="1"/>
</dbReference>
<protein>
    <submittedName>
        <fullName evidence="10">Iron(III) transport system ATP-binding protein</fullName>
    </submittedName>
</protein>
<keyword evidence="7" id="KW-0406">Ion transport</keyword>
<keyword evidence="6" id="KW-0408">Iron</keyword>
<keyword evidence="11" id="KW-1185">Reference proteome</keyword>
<dbReference type="GO" id="GO:0015697">
    <property type="term" value="P:quaternary ammonium group transport"/>
    <property type="evidence" value="ECO:0007669"/>
    <property type="project" value="UniProtKB-ARBA"/>
</dbReference>
<dbReference type="InterPro" id="IPR015853">
    <property type="entry name" value="ABC_transpr_FbpC"/>
</dbReference>
<dbReference type="GO" id="GO:0016887">
    <property type="term" value="F:ATP hydrolysis activity"/>
    <property type="evidence" value="ECO:0007669"/>
    <property type="project" value="InterPro"/>
</dbReference>
<dbReference type="Gene3D" id="2.40.50.100">
    <property type="match status" value="1"/>
</dbReference>
<dbReference type="GO" id="GO:0015408">
    <property type="term" value="F:ABC-type ferric iron transporter activity"/>
    <property type="evidence" value="ECO:0007669"/>
    <property type="project" value="InterPro"/>
</dbReference>
<evidence type="ECO:0000256" key="3">
    <source>
        <dbReference type="ARBA" id="ARBA00022496"/>
    </source>
</evidence>
<gene>
    <name evidence="10" type="ORF">BCF53_103337</name>
</gene>
<dbReference type="OrthoDB" id="9802264at2"/>
<dbReference type="Pfam" id="PF00005">
    <property type="entry name" value="ABC_tran"/>
    <property type="match status" value="1"/>
</dbReference>
<keyword evidence="3" id="KW-0410">Iron transport</keyword>
<evidence type="ECO:0000256" key="4">
    <source>
        <dbReference type="ARBA" id="ARBA00022741"/>
    </source>
</evidence>
<evidence type="ECO:0000256" key="6">
    <source>
        <dbReference type="ARBA" id="ARBA00023004"/>
    </source>
</evidence>
<dbReference type="InterPro" id="IPR013611">
    <property type="entry name" value="Transp-assoc_OB_typ2"/>
</dbReference>
<dbReference type="GO" id="GO:0005524">
    <property type="term" value="F:ATP binding"/>
    <property type="evidence" value="ECO:0007669"/>
    <property type="project" value="UniProtKB-KW"/>
</dbReference>
<evidence type="ECO:0000256" key="2">
    <source>
        <dbReference type="ARBA" id="ARBA00022475"/>
    </source>
</evidence>
<keyword evidence="5 10" id="KW-0067">ATP-binding</keyword>
<accession>A0A4R3I9V9</accession>
<dbReference type="InterPro" id="IPR003593">
    <property type="entry name" value="AAA+_ATPase"/>
</dbReference>
<keyword evidence="4" id="KW-0547">Nucleotide-binding</keyword>
<dbReference type="SUPFAM" id="SSF50331">
    <property type="entry name" value="MOP-like"/>
    <property type="match status" value="1"/>
</dbReference>
<dbReference type="PROSITE" id="PS50893">
    <property type="entry name" value="ABC_TRANSPORTER_2"/>
    <property type="match status" value="1"/>
</dbReference>
<feature type="domain" description="ABC transporter" evidence="9">
    <location>
        <begin position="11"/>
        <end position="243"/>
    </location>
</feature>
<keyword evidence="2" id="KW-1003">Cell membrane</keyword>
<organism evidence="10 11">
    <name type="scientific">Reinekea marinisedimentorum</name>
    <dbReference type="NCBI Taxonomy" id="230495"/>
    <lineage>
        <taxon>Bacteria</taxon>
        <taxon>Pseudomonadati</taxon>
        <taxon>Pseudomonadota</taxon>
        <taxon>Gammaproteobacteria</taxon>
        <taxon>Oceanospirillales</taxon>
        <taxon>Saccharospirillaceae</taxon>
        <taxon>Reinekea</taxon>
    </lineage>
</organism>
<dbReference type="InterPro" id="IPR008995">
    <property type="entry name" value="Mo/tungstate-bd_C_term_dom"/>
</dbReference>
<dbReference type="InterPro" id="IPR027417">
    <property type="entry name" value="P-loop_NTPase"/>
</dbReference>
<comment type="caution">
    <text evidence="10">The sequence shown here is derived from an EMBL/GenBank/DDBJ whole genome shotgun (WGS) entry which is preliminary data.</text>
</comment>
<keyword evidence="8" id="KW-0472">Membrane</keyword>
<dbReference type="SUPFAM" id="SSF52540">
    <property type="entry name" value="P-loop containing nucleoside triphosphate hydrolases"/>
    <property type="match status" value="1"/>
</dbReference>